<dbReference type="GeneID" id="43656238"/>
<keyword evidence="8" id="KW-0119">Carbohydrate metabolism</keyword>
<dbReference type="InterPro" id="IPR050288">
    <property type="entry name" value="Cellulose_deg_GH3"/>
</dbReference>
<comment type="function">
    <text evidence="11">Beta-glucosidases are one of a number of cellulolytic enzymes involved in the degradation of cellulosic biomass. Catalyzes the last step releasing glucose from the inhibitory cellobiose.</text>
</comment>
<keyword evidence="7" id="KW-0378">Hydrolase</keyword>
<dbReference type="PANTHER" id="PTHR42715">
    <property type="entry name" value="BETA-GLUCOSIDASE"/>
    <property type="match status" value="1"/>
</dbReference>
<dbReference type="EC" id="3.2.1.21" evidence="4"/>
<evidence type="ECO:0000256" key="10">
    <source>
        <dbReference type="ARBA" id="ARBA00023326"/>
    </source>
</evidence>
<evidence type="ECO:0000256" key="3">
    <source>
        <dbReference type="ARBA" id="ARBA00005336"/>
    </source>
</evidence>
<comment type="similarity">
    <text evidence="3">Belongs to the glycosyl hydrolase 3 family.</text>
</comment>
<evidence type="ECO:0000256" key="12">
    <source>
        <dbReference type="SAM" id="MobiDB-lite"/>
    </source>
</evidence>
<accession>A0A5N7AGL9</accession>
<organism evidence="14 15">
    <name type="scientific">Aspergillus caelatus</name>
    <dbReference type="NCBI Taxonomy" id="61420"/>
    <lineage>
        <taxon>Eukaryota</taxon>
        <taxon>Fungi</taxon>
        <taxon>Dikarya</taxon>
        <taxon>Ascomycota</taxon>
        <taxon>Pezizomycotina</taxon>
        <taxon>Eurotiomycetes</taxon>
        <taxon>Eurotiomycetidae</taxon>
        <taxon>Eurotiales</taxon>
        <taxon>Aspergillaceae</taxon>
        <taxon>Aspergillus</taxon>
        <taxon>Aspergillus subgen. Circumdati</taxon>
    </lineage>
</organism>
<keyword evidence="5" id="KW-0964">Secreted</keyword>
<dbReference type="AlphaFoldDB" id="A0A5N7AGL9"/>
<dbReference type="GO" id="GO:0005576">
    <property type="term" value="C:extracellular region"/>
    <property type="evidence" value="ECO:0007669"/>
    <property type="project" value="UniProtKB-SubCell"/>
</dbReference>
<dbReference type="EMBL" id="ML737578">
    <property type="protein sequence ID" value="KAE8369021.1"/>
    <property type="molecule type" value="Genomic_DNA"/>
</dbReference>
<sequence length="103" mass="11526">MLLKLNKKGAASLPDKKKAIEPGRHPDLHEVLATVQFKVTNIGKLAGATVPQLYVGFPQDTTPDRTPVKMLRGFEKVHIKAGHRQIVKFEITRKDISFKNVVK</sequence>
<feature type="domain" description="Fibronectin type III-like" evidence="13">
    <location>
        <begin position="49"/>
        <end position="103"/>
    </location>
</feature>
<evidence type="ECO:0000256" key="4">
    <source>
        <dbReference type="ARBA" id="ARBA00012744"/>
    </source>
</evidence>
<dbReference type="Pfam" id="PF14310">
    <property type="entry name" value="Fn3-like"/>
    <property type="match status" value="1"/>
</dbReference>
<evidence type="ECO:0000256" key="5">
    <source>
        <dbReference type="ARBA" id="ARBA00022525"/>
    </source>
</evidence>
<dbReference type="PANTHER" id="PTHR42715:SF12">
    <property type="entry name" value="BETA-GLUCOSIDASE G-RELATED"/>
    <property type="match status" value="1"/>
</dbReference>
<comment type="subcellular location">
    <subcellularLocation>
        <location evidence="2">Secreted</location>
    </subcellularLocation>
</comment>
<evidence type="ECO:0000259" key="13">
    <source>
        <dbReference type="SMART" id="SM01217"/>
    </source>
</evidence>
<keyword evidence="9" id="KW-0326">Glycosidase</keyword>
<dbReference type="SMART" id="SM01217">
    <property type="entry name" value="Fn3_like"/>
    <property type="match status" value="1"/>
</dbReference>
<dbReference type="InterPro" id="IPR026891">
    <property type="entry name" value="Fn3-like"/>
</dbReference>
<dbReference type="InterPro" id="IPR013783">
    <property type="entry name" value="Ig-like_fold"/>
</dbReference>
<dbReference type="Gene3D" id="2.60.40.10">
    <property type="entry name" value="Immunoglobulins"/>
    <property type="match status" value="1"/>
</dbReference>
<keyword evidence="15" id="KW-1185">Reference proteome</keyword>
<feature type="region of interest" description="Disordered" evidence="12">
    <location>
        <begin position="1"/>
        <end position="22"/>
    </location>
</feature>
<dbReference type="OrthoDB" id="416222at2759"/>
<evidence type="ECO:0000256" key="11">
    <source>
        <dbReference type="ARBA" id="ARBA00024983"/>
    </source>
</evidence>
<evidence type="ECO:0000256" key="1">
    <source>
        <dbReference type="ARBA" id="ARBA00000448"/>
    </source>
</evidence>
<evidence type="ECO:0000256" key="2">
    <source>
        <dbReference type="ARBA" id="ARBA00004613"/>
    </source>
</evidence>
<keyword evidence="10" id="KW-0624">Polysaccharide degradation</keyword>
<evidence type="ECO:0000256" key="7">
    <source>
        <dbReference type="ARBA" id="ARBA00022801"/>
    </source>
</evidence>
<protein>
    <recommendedName>
        <fullName evidence="4">beta-glucosidase</fullName>
        <ecNumber evidence="4">3.2.1.21</ecNumber>
    </recommendedName>
</protein>
<proteinExistence type="inferred from homology"/>
<evidence type="ECO:0000313" key="14">
    <source>
        <dbReference type="EMBL" id="KAE8369021.1"/>
    </source>
</evidence>
<keyword evidence="6" id="KW-0732">Signal</keyword>
<evidence type="ECO:0000256" key="6">
    <source>
        <dbReference type="ARBA" id="ARBA00022729"/>
    </source>
</evidence>
<evidence type="ECO:0000256" key="9">
    <source>
        <dbReference type="ARBA" id="ARBA00023295"/>
    </source>
</evidence>
<name>A0A5N7AGL9_9EURO</name>
<evidence type="ECO:0000256" key="8">
    <source>
        <dbReference type="ARBA" id="ARBA00023277"/>
    </source>
</evidence>
<dbReference type="RefSeq" id="XP_031932102.1">
    <property type="nucleotide sequence ID" value="XM_032071792.1"/>
</dbReference>
<dbReference type="Proteomes" id="UP000326268">
    <property type="component" value="Unassembled WGS sequence"/>
</dbReference>
<evidence type="ECO:0000313" key="15">
    <source>
        <dbReference type="Proteomes" id="UP000326268"/>
    </source>
</evidence>
<comment type="catalytic activity">
    <reaction evidence="1">
        <text>Hydrolysis of terminal, non-reducing beta-D-glucosyl residues with release of beta-D-glucose.</text>
        <dbReference type="EC" id="3.2.1.21"/>
    </reaction>
</comment>
<gene>
    <name evidence="14" type="ORF">BDV27DRAFT_153475</name>
</gene>
<dbReference type="GO" id="GO:0009251">
    <property type="term" value="P:glucan catabolic process"/>
    <property type="evidence" value="ECO:0007669"/>
    <property type="project" value="TreeGrafter"/>
</dbReference>
<dbReference type="GO" id="GO:0008422">
    <property type="term" value="F:beta-glucosidase activity"/>
    <property type="evidence" value="ECO:0007669"/>
    <property type="project" value="UniProtKB-EC"/>
</dbReference>
<reference evidence="14 15" key="1">
    <citation type="submission" date="2019-04" db="EMBL/GenBank/DDBJ databases">
        <title>Friends and foes A comparative genomics studyof 23 Aspergillus species from section Flavi.</title>
        <authorList>
            <consortium name="DOE Joint Genome Institute"/>
            <person name="Kjaerbolling I."/>
            <person name="Vesth T."/>
            <person name="Frisvad J.C."/>
            <person name="Nybo J.L."/>
            <person name="Theobald S."/>
            <person name="Kildgaard S."/>
            <person name="Isbrandt T."/>
            <person name="Kuo A."/>
            <person name="Sato A."/>
            <person name="Lyhne E.K."/>
            <person name="Kogle M.E."/>
            <person name="Wiebenga A."/>
            <person name="Kun R.S."/>
            <person name="Lubbers R.J."/>
            <person name="Makela M.R."/>
            <person name="Barry K."/>
            <person name="Chovatia M."/>
            <person name="Clum A."/>
            <person name="Daum C."/>
            <person name="Haridas S."/>
            <person name="He G."/>
            <person name="LaButti K."/>
            <person name="Lipzen A."/>
            <person name="Mondo S."/>
            <person name="Riley R."/>
            <person name="Salamov A."/>
            <person name="Simmons B.A."/>
            <person name="Magnuson J.K."/>
            <person name="Henrissat B."/>
            <person name="Mortensen U.H."/>
            <person name="Larsen T.O."/>
            <person name="Devries R.P."/>
            <person name="Grigoriev I.V."/>
            <person name="Machida M."/>
            <person name="Baker S.E."/>
            <person name="Andersen M.R."/>
        </authorList>
    </citation>
    <scope>NUCLEOTIDE SEQUENCE [LARGE SCALE GENOMIC DNA]</scope>
    <source>
        <strain evidence="14 15">CBS 763.97</strain>
    </source>
</reference>